<dbReference type="STRING" id="1314781.A0A165GJE7"/>
<feature type="region of interest" description="Disordered" evidence="3">
    <location>
        <begin position="75"/>
        <end position="94"/>
    </location>
</feature>
<evidence type="ECO:0000256" key="1">
    <source>
        <dbReference type="ARBA" id="ARBA00022443"/>
    </source>
</evidence>
<dbReference type="EMBL" id="KV426045">
    <property type="protein sequence ID" value="KZV90613.1"/>
    <property type="molecule type" value="Genomic_DNA"/>
</dbReference>
<feature type="domain" description="SH3" evidence="5">
    <location>
        <begin position="303"/>
        <end position="365"/>
    </location>
</feature>
<evidence type="ECO:0000313" key="7">
    <source>
        <dbReference type="Proteomes" id="UP000077266"/>
    </source>
</evidence>
<evidence type="ECO:0000259" key="5">
    <source>
        <dbReference type="PROSITE" id="PS50002"/>
    </source>
</evidence>
<feature type="compositionally biased region" description="Basic and acidic residues" evidence="3">
    <location>
        <begin position="369"/>
        <end position="380"/>
    </location>
</feature>
<organism evidence="6 7">
    <name type="scientific">Exidia glandulosa HHB12029</name>
    <dbReference type="NCBI Taxonomy" id="1314781"/>
    <lineage>
        <taxon>Eukaryota</taxon>
        <taxon>Fungi</taxon>
        <taxon>Dikarya</taxon>
        <taxon>Basidiomycota</taxon>
        <taxon>Agaricomycotina</taxon>
        <taxon>Agaricomycetes</taxon>
        <taxon>Auriculariales</taxon>
        <taxon>Exidiaceae</taxon>
        <taxon>Exidia</taxon>
    </lineage>
</organism>
<dbReference type="SUPFAM" id="SSF50044">
    <property type="entry name" value="SH3-domain"/>
    <property type="match status" value="1"/>
</dbReference>
<name>A0A165GJE7_EXIGL</name>
<evidence type="ECO:0000256" key="4">
    <source>
        <dbReference type="SAM" id="Phobius"/>
    </source>
</evidence>
<accession>A0A165GJE7</accession>
<dbReference type="Gene3D" id="2.30.30.40">
    <property type="entry name" value="SH3 Domains"/>
    <property type="match status" value="1"/>
</dbReference>
<feature type="transmembrane region" description="Helical" evidence="4">
    <location>
        <begin position="46"/>
        <end position="70"/>
    </location>
</feature>
<dbReference type="Proteomes" id="UP000077266">
    <property type="component" value="Unassembled WGS sequence"/>
</dbReference>
<keyword evidence="1 2" id="KW-0728">SH3 domain</keyword>
<reference evidence="6 7" key="1">
    <citation type="journal article" date="2016" name="Mol. Biol. Evol.">
        <title>Comparative Genomics of Early-Diverging Mushroom-Forming Fungi Provides Insights into the Origins of Lignocellulose Decay Capabilities.</title>
        <authorList>
            <person name="Nagy L.G."/>
            <person name="Riley R."/>
            <person name="Tritt A."/>
            <person name="Adam C."/>
            <person name="Daum C."/>
            <person name="Floudas D."/>
            <person name="Sun H."/>
            <person name="Yadav J.S."/>
            <person name="Pangilinan J."/>
            <person name="Larsson K.H."/>
            <person name="Matsuura K."/>
            <person name="Barry K."/>
            <person name="Labutti K."/>
            <person name="Kuo R."/>
            <person name="Ohm R.A."/>
            <person name="Bhattacharya S.S."/>
            <person name="Shirouzu T."/>
            <person name="Yoshinaga Y."/>
            <person name="Martin F.M."/>
            <person name="Grigoriev I.V."/>
            <person name="Hibbett D.S."/>
        </authorList>
    </citation>
    <scope>NUCLEOTIDE SEQUENCE [LARGE SCALE GENOMIC DNA]</scope>
    <source>
        <strain evidence="6 7">HHB12029</strain>
    </source>
</reference>
<dbReference type="AlphaFoldDB" id="A0A165GJE7"/>
<dbReference type="InParanoid" id="A0A165GJE7"/>
<dbReference type="OrthoDB" id="5340910at2759"/>
<feature type="region of interest" description="Disordered" evidence="3">
    <location>
        <begin position="219"/>
        <end position="243"/>
    </location>
</feature>
<feature type="compositionally biased region" description="Low complexity" evidence="3">
    <location>
        <begin position="145"/>
        <end position="159"/>
    </location>
</feature>
<proteinExistence type="predicted"/>
<keyword evidence="7" id="KW-1185">Reference proteome</keyword>
<keyword evidence="4" id="KW-0812">Transmembrane</keyword>
<keyword evidence="4" id="KW-1133">Transmembrane helix</keyword>
<evidence type="ECO:0000313" key="6">
    <source>
        <dbReference type="EMBL" id="KZV90613.1"/>
    </source>
</evidence>
<keyword evidence="4" id="KW-0472">Membrane</keyword>
<dbReference type="InterPro" id="IPR001452">
    <property type="entry name" value="SH3_domain"/>
</dbReference>
<gene>
    <name evidence="6" type="ORF">EXIGLDRAFT_770667</name>
</gene>
<feature type="region of interest" description="Disordered" evidence="3">
    <location>
        <begin position="369"/>
        <end position="409"/>
    </location>
</feature>
<evidence type="ECO:0000256" key="3">
    <source>
        <dbReference type="SAM" id="MobiDB-lite"/>
    </source>
</evidence>
<sequence length="409" mass="44066">MPHPNDSILMGGPADHSPPSAEDALSAPLLTDPHPHPKEDPIQSPVLIAGIAAAAAALLALIIWLTWVLLRSKRKKRAVRDDESQGTRPKLPPDWMTAVEHFNRAKSPHNQPASQPTVKPTAALASSFAFPHNAAKEQQGYAFTGSNAVSSSGSAGPARPQRPHPPSPLKPTEVSRPLPLARPLSRDEIRIYDHHAQTNTVPLPFPTVQPHDVARIKAAVAAHRRTASQQSRKPSLEYPEPAMHRKPFSIVSSHRDWSKHHSQAGSVAGSVASSFSFASMPYRGSTLSALQESPSTASALPKIQPGMHVVKVAFTALLPDEISLEVGDRVTVVDVYDDGWCVVLSSGAEVVMGAVPAYCFADADADKPEGFEHTRPERKGSLGVKVELEEQDTSGHSSRHDSVFSWSNF</sequence>
<feature type="region of interest" description="Disordered" evidence="3">
    <location>
        <begin position="1"/>
        <end position="38"/>
    </location>
</feature>
<dbReference type="InterPro" id="IPR036028">
    <property type="entry name" value="SH3-like_dom_sf"/>
</dbReference>
<evidence type="ECO:0000256" key="2">
    <source>
        <dbReference type="PROSITE-ProRule" id="PRU00192"/>
    </source>
</evidence>
<dbReference type="PROSITE" id="PS50002">
    <property type="entry name" value="SH3"/>
    <property type="match status" value="1"/>
</dbReference>
<protein>
    <recommendedName>
        <fullName evidence="5">SH3 domain-containing protein</fullName>
    </recommendedName>
</protein>
<feature type="region of interest" description="Disordered" evidence="3">
    <location>
        <begin position="145"/>
        <end position="179"/>
    </location>
</feature>